<dbReference type="GO" id="GO:0030627">
    <property type="term" value="F:pre-mRNA 5'-splice site binding"/>
    <property type="evidence" value="ECO:0007669"/>
    <property type="project" value="InterPro"/>
</dbReference>
<keyword evidence="4" id="KW-0862">Zinc</keyword>
<dbReference type="PANTHER" id="PTHR31148">
    <property type="entry name" value="U1 SMALL NUCLEAR RIBONUCLEOPROTEIN C"/>
    <property type="match status" value="1"/>
</dbReference>
<dbReference type="Proteomes" id="UP000717585">
    <property type="component" value="Unassembled WGS sequence"/>
</dbReference>
<feature type="domain" description="Matrin-type" evidence="8">
    <location>
        <begin position="6"/>
        <end position="38"/>
    </location>
</feature>
<evidence type="ECO:0000256" key="4">
    <source>
        <dbReference type="ARBA" id="ARBA00022833"/>
    </source>
</evidence>
<name>A0A8J6ARU8_9EUKA</name>
<evidence type="ECO:0000256" key="6">
    <source>
        <dbReference type="ARBA" id="ARBA00023242"/>
    </source>
</evidence>
<dbReference type="PANTHER" id="PTHR31148:SF1">
    <property type="entry name" value="U1 SMALL NUCLEAR RIBONUCLEOPROTEIN C"/>
    <property type="match status" value="1"/>
</dbReference>
<dbReference type="EMBL" id="JAHDYR010000067">
    <property type="protein sequence ID" value="KAG9389820.1"/>
    <property type="molecule type" value="Genomic_DNA"/>
</dbReference>
<comment type="subcellular location">
    <subcellularLocation>
        <location evidence="1">Nucleus</location>
    </subcellularLocation>
</comment>
<keyword evidence="10" id="KW-1185">Reference proteome</keyword>
<comment type="caution">
    <text evidence="9">The sequence shown here is derived from an EMBL/GenBank/DDBJ whole genome shotgun (WGS) entry which is preliminary data.</text>
</comment>
<proteinExistence type="predicted"/>
<dbReference type="PROSITE" id="PS50171">
    <property type="entry name" value="ZF_MATRIN"/>
    <property type="match status" value="1"/>
</dbReference>
<evidence type="ECO:0000313" key="9">
    <source>
        <dbReference type="EMBL" id="KAG9389820.1"/>
    </source>
</evidence>
<evidence type="ECO:0000256" key="2">
    <source>
        <dbReference type="ARBA" id="ARBA00022723"/>
    </source>
</evidence>
<evidence type="ECO:0000256" key="3">
    <source>
        <dbReference type="ARBA" id="ARBA00022771"/>
    </source>
</evidence>
<evidence type="ECO:0000256" key="7">
    <source>
        <dbReference type="ARBA" id="ARBA00023274"/>
    </source>
</evidence>
<dbReference type="OrthoDB" id="76567at2759"/>
<evidence type="ECO:0000256" key="1">
    <source>
        <dbReference type="ARBA" id="ARBA00004123"/>
    </source>
</evidence>
<dbReference type="Pfam" id="PF06220">
    <property type="entry name" value="zf-U1"/>
    <property type="match status" value="1"/>
</dbReference>
<dbReference type="InterPro" id="IPR017340">
    <property type="entry name" value="U1_snRNP-C"/>
</dbReference>
<dbReference type="SUPFAM" id="SSF57667">
    <property type="entry name" value="beta-beta-alpha zinc fingers"/>
    <property type="match status" value="1"/>
</dbReference>
<keyword evidence="2" id="KW-0479">Metal-binding</keyword>
<keyword evidence="7 9" id="KW-0687">Ribonucleoprotein</keyword>
<sequence>MTKNRYYCPYCDVYLAHDSMSARRDHDSGVKHRENVINWYKHFMPPLPSASYYTQRKD</sequence>
<organism evidence="9 10">
    <name type="scientific">Carpediemonas membranifera</name>
    <dbReference type="NCBI Taxonomy" id="201153"/>
    <lineage>
        <taxon>Eukaryota</taxon>
        <taxon>Metamonada</taxon>
        <taxon>Carpediemonas-like organisms</taxon>
        <taxon>Carpediemonas</taxon>
    </lineage>
</organism>
<dbReference type="SMART" id="SM00451">
    <property type="entry name" value="ZnF_U1"/>
    <property type="match status" value="1"/>
</dbReference>
<protein>
    <submittedName>
        <fullName evidence="9">U1 small nuclear ribonucleoprotein C</fullName>
    </submittedName>
</protein>
<accession>A0A8J6ARU8</accession>
<dbReference type="GO" id="GO:0000395">
    <property type="term" value="P:mRNA 5'-splice site recognition"/>
    <property type="evidence" value="ECO:0007669"/>
    <property type="project" value="InterPro"/>
</dbReference>
<evidence type="ECO:0000256" key="5">
    <source>
        <dbReference type="ARBA" id="ARBA00022884"/>
    </source>
</evidence>
<dbReference type="GO" id="GO:0008270">
    <property type="term" value="F:zinc ion binding"/>
    <property type="evidence" value="ECO:0007669"/>
    <property type="project" value="UniProtKB-KW"/>
</dbReference>
<dbReference type="InterPro" id="IPR013085">
    <property type="entry name" value="U1-CZ_Znf_C2H2"/>
</dbReference>
<reference evidence="9" key="1">
    <citation type="submission" date="2021-05" db="EMBL/GenBank/DDBJ databases">
        <title>A free-living protist that lacks canonical eukaryotic 1 DNA replication and segregation systems.</title>
        <authorList>
            <person name="Salas-Leiva D.E."/>
            <person name="Tromer E.C."/>
            <person name="Curtis B.A."/>
            <person name="Jerlstrom-Hultqvist J."/>
            <person name="Kolisko M."/>
            <person name="Yi Z."/>
            <person name="Salas-Leiva J.S."/>
            <person name="Gallot-Lavallee L."/>
            <person name="Kops G.J.P.L."/>
            <person name="Archibald J.M."/>
            <person name="Simpson A.G.B."/>
            <person name="Roger A.J."/>
        </authorList>
    </citation>
    <scope>NUCLEOTIDE SEQUENCE</scope>
    <source>
        <strain evidence="9">BICM</strain>
    </source>
</reference>
<dbReference type="AlphaFoldDB" id="A0A8J6ARU8"/>
<evidence type="ECO:0000313" key="10">
    <source>
        <dbReference type="Proteomes" id="UP000717585"/>
    </source>
</evidence>
<keyword evidence="6" id="KW-0539">Nucleus</keyword>
<dbReference type="InterPro" id="IPR036236">
    <property type="entry name" value="Znf_C2H2_sf"/>
</dbReference>
<dbReference type="InterPro" id="IPR000690">
    <property type="entry name" value="Matrin/U1-C_Znf_C2H2"/>
</dbReference>
<dbReference type="Gene3D" id="3.30.160.60">
    <property type="entry name" value="Classic Zinc Finger"/>
    <property type="match status" value="1"/>
</dbReference>
<keyword evidence="5" id="KW-0694">RNA-binding</keyword>
<dbReference type="GO" id="GO:0005685">
    <property type="term" value="C:U1 snRNP"/>
    <property type="evidence" value="ECO:0007669"/>
    <property type="project" value="InterPro"/>
</dbReference>
<gene>
    <name evidence="9" type="ORF">J8273_8499</name>
</gene>
<evidence type="ECO:0000259" key="8">
    <source>
        <dbReference type="PROSITE" id="PS50171"/>
    </source>
</evidence>
<dbReference type="InterPro" id="IPR003604">
    <property type="entry name" value="Matrin/U1-like-C_Znf_C2H2"/>
</dbReference>
<keyword evidence="3" id="KW-0863">Zinc-finger</keyword>